<gene>
    <name evidence="1" type="ORF">EXN66_Car000386</name>
</gene>
<name>A0A6G1QY30_CHAAH</name>
<dbReference type="Proteomes" id="UP000503349">
    <property type="component" value="Chromosome 1"/>
</dbReference>
<sequence>MIINTKVVQMEARTLSAQCSQCICVHSCNSEDGSYTKKFFQHMTFPVCETESAS</sequence>
<reference evidence="1 2" key="1">
    <citation type="submission" date="2019-02" db="EMBL/GenBank/DDBJ databases">
        <title>Opniocepnalus argus genome.</title>
        <authorList>
            <person name="Zhou C."/>
            <person name="Xiao S."/>
        </authorList>
    </citation>
    <scope>NUCLEOTIDE SEQUENCE [LARGE SCALE GENOMIC DNA]</scope>
    <source>
        <strain evidence="1">OARG1902GOOAL</strain>
        <tissue evidence="1">Muscle</tissue>
    </source>
</reference>
<proteinExistence type="predicted"/>
<reference evidence="2" key="2">
    <citation type="submission" date="2019-02" db="EMBL/GenBank/DDBJ databases">
        <title>Opniocepnalus argus Var Kimnra genome.</title>
        <authorList>
            <person name="Zhou C."/>
            <person name="Xiao S."/>
        </authorList>
    </citation>
    <scope>NUCLEOTIDE SEQUENCE [LARGE SCALE GENOMIC DNA]</scope>
</reference>
<dbReference type="AlphaFoldDB" id="A0A6G1QY30"/>
<dbReference type="EMBL" id="CM015712">
    <property type="protein sequence ID" value="KAF3707213.1"/>
    <property type="molecule type" value="Genomic_DNA"/>
</dbReference>
<protein>
    <submittedName>
        <fullName evidence="1">Uncharacterized protein</fullName>
    </submittedName>
</protein>
<evidence type="ECO:0000313" key="2">
    <source>
        <dbReference type="Proteomes" id="UP000503349"/>
    </source>
</evidence>
<evidence type="ECO:0000313" key="1">
    <source>
        <dbReference type="EMBL" id="KAF3707213.1"/>
    </source>
</evidence>
<accession>A0A6G1QY30</accession>
<keyword evidence="2" id="KW-1185">Reference proteome</keyword>
<organism evidence="1 2">
    <name type="scientific">Channa argus</name>
    <name type="common">Northern snakehead</name>
    <name type="synonym">Ophicephalus argus</name>
    <dbReference type="NCBI Taxonomy" id="215402"/>
    <lineage>
        <taxon>Eukaryota</taxon>
        <taxon>Metazoa</taxon>
        <taxon>Chordata</taxon>
        <taxon>Craniata</taxon>
        <taxon>Vertebrata</taxon>
        <taxon>Euteleostomi</taxon>
        <taxon>Actinopterygii</taxon>
        <taxon>Neopterygii</taxon>
        <taxon>Teleostei</taxon>
        <taxon>Neoteleostei</taxon>
        <taxon>Acanthomorphata</taxon>
        <taxon>Anabantaria</taxon>
        <taxon>Anabantiformes</taxon>
        <taxon>Channoidei</taxon>
        <taxon>Channidae</taxon>
        <taxon>Channa</taxon>
    </lineage>
</organism>